<evidence type="ECO:0000313" key="2">
    <source>
        <dbReference type="Proteomes" id="UP001207654"/>
    </source>
</evidence>
<keyword evidence="2" id="KW-1185">Reference proteome</keyword>
<evidence type="ECO:0000313" key="1">
    <source>
        <dbReference type="EMBL" id="MCY1082317.1"/>
    </source>
</evidence>
<dbReference type="RefSeq" id="WP_267540890.1">
    <property type="nucleotide sequence ID" value="NZ_JAPNKA010000001.1"/>
</dbReference>
<gene>
    <name evidence="1" type="ORF">OV287_48525</name>
</gene>
<name>A0ABT4AKU2_9BACT</name>
<dbReference type="Proteomes" id="UP001207654">
    <property type="component" value="Unassembled WGS sequence"/>
</dbReference>
<sequence length="1628" mass="180281">MSKISRYWPDWKYELPEKLLASLDEYHILKVPLLGQHYPGGPPDWCGRTSCAMAFNYYQLVQGGDFESKFITHWDGGQQGRFVDLRFPGGQRAFHKKPTEGPYGINLDGYWVSDPGYKKGDVSQVLAPTELQFQKMEFSASHLLGFSFGVVLPYDLPNRKEQAARIANTPSLIESRLATILEAVSSNNPVIFYSGFSMRKDAPIHLILITGYAYLKDDTGRHLWLAVADPATHEKKINAGMYCVPSPKTKHDLDALSQLSGKHNMIRVITGTWDAATASLVLIRARKLFEENTLSSVRDDLYMDYNGPNKGGAFIYSHRQTPAPPECVFTNVSHSVSYPMDGRKERYRPVNGYAMTEEAAKGLFPLGSQRNLHSGVHLELASFSQTAPSQANPREVRCLAPGYIVAVRLANALPESKQEPATGDATAKTNESGQAAKKGLEANQLSKEFAGNHNAFILVRHDVEELVPKKEQEQAQEQSPKRFTFYSLYMHLVPPDWKKAGTYQDVGWLKTLARRDGSLSVLDPRHEAFQQVRWIQGPLEGADAQASTGTKEEADLVTKKGGTFSTIGSDLSKPQSFQLGEEGDYIRAVFKKPESDLAELHEALVGGEIVTLCHPYLKVRAGELLGYLDDKSEAVGDGFLHWEVLAPSEPGQLEQLLRFAEEKLGLSSGGKPFFEVFEEKEQNNYFDPPAAQSGSDSKGELESLLKLAPVLEQLGDDEKRLLAAFQDTYNQGLLQRLLGSSRALPFYAPKSEDKPAEEKVLSYPVDVVLENFKNCLPSGSYKLRFTFEPSSCPPQEVEYDGKKTQVRIYVPAQARKIFVQPVTQGSLFLQTGGAPSKDESLKRDVEHFKALTSVRWRNVVLRHLNDWSPESIVKQVMEHLKTRPEMVLGSDVLDSTDEQGAKEIIQKYADAIGWWANKEKPVLGPKGEEKPLFADNPDGEQLPKSTLLDNPHPVTFAWLLMLLTRHNFVQFADVPLWHSEELKKIAAVGWLPAREQYEPRRVGELLHVGAVQRGHGKEKVDLHVLSSNPPDWRLEIASGTFNEGVFAQPVEVPGWGEWSLDERDAKGIGGLKIQGLEPALLNTSRASENGSQPIVPDAALISGKDGTFSWRIAFRANCPRLLRGWILIRKWKGKVSDALPTDAAAFETVGVAIPVVAREDKALKEEAGFAVIDGFIKKGNIKNVSSYVTQHFTYKEFLDAAKGQKLAAGAEPLISWDLVEAVERIRSGYAARQAVSLLGLSEDGLSIQLRAANPEKLREVVARAKDDGWIDDAEEAGKGEVRIRVKAPRESRHPGELVVEFDANEAFTELRKEFTHEELLAVQFGCFFPNGGSAQDGRLLPSDTLGNRYESVMLEELKKQARGGYLEHWSTGISDVLHSPMFGQPEVRLTSKGAQVCVPLLGGNESFWKAAQPSISFGSEALDKKAKSAILPNPMRVVRTLDFNNKELKGKQLAISAFVKKKDVPLKIERIDVQRSEEIGYDMEPGAELQAEPSLSDPFLLAVSVSTNAVPASRGFKLEITTPSGTLLALPKDCISYELRRKGGGGVTDSRGVFRAKVDVSDIAEALKDGKTYKVRAVPLDKADEALACDKEFPIPEPLQQQAPEDTMGDFRGMWPEGRGVFTARGMN</sequence>
<protein>
    <submittedName>
        <fullName evidence="1">Uncharacterized protein</fullName>
    </submittedName>
</protein>
<accession>A0ABT4AKU2</accession>
<organism evidence="1 2">
    <name type="scientific">Archangium lansingense</name>
    <dbReference type="NCBI Taxonomy" id="2995310"/>
    <lineage>
        <taxon>Bacteria</taxon>
        <taxon>Pseudomonadati</taxon>
        <taxon>Myxococcota</taxon>
        <taxon>Myxococcia</taxon>
        <taxon>Myxococcales</taxon>
        <taxon>Cystobacterineae</taxon>
        <taxon>Archangiaceae</taxon>
        <taxon>Archangium</taxon>
    </lineage>
</organism>
<proteinExistence type="predicted"/>
<comment type="caution">
    <text evidence="1">The sequence shown here is derived from an EMBL/GenBank/DDBJ whole genome shotgun (WGS) entry which is preliminary data.</text>
</comment>
<dbReference type="EMBL" id="JAPNKA010000001">
    <property type="protein sequence ID" value="MCY1082317.1"/>
    <property type="molecule type" value="Genomic_DNA"/>
</dbReference>
<reference evidence="1 2" key="1">
    <citation type="submission" date="2022-11" db="EMBL/GenBank/DDBJ databases">
        <title>Minimal conservation of predation-associated metabolite biosynthetic gene clusters underscores biosynthetic potential of Myxococcota including descriptions for ten novel species: Archangium lansinium sp. nov., Myxococcus landrumus sp. nov., Nannocystis bai.</title>
        <authorList>
            <person name="Ahearne A."/>
            <person name="Stevens C."/>
            <person name="Phillips K."/>
        </authorList>
    </citation>
    <scope>NUCLEOTIDE SEQUENCE [LARGE SCALE GENOMIC DNA]</scope>
    <source>
        <strain evidence="1 2">MIWBW</strain>
    </source>
</reference>